<comment type="caution">
    <text evidence="1">The sequence shown here is derived from an EMBL/GenBank/DDBJ whole genome shotgun (WGS) entry which is preliminary data.</text>
</comment>
<evidence type="ECO:0000313" key="2">
    <source>
        <dbReference type="Proteomes" id="UP000030520"/>
    </source>
</evidence>
<dbReference type="EMBL" id="JRWM01000003">
    <property type="protein sequence ID" value="KHA62410.1"/>
    <property type="molecule type" value="Genomic_DNA"/>
</dbReference>
<name>A0ABR4YHM6_9VIBR</name>
<evidence type="ECO:0008006" key="3">
    <source>
        <dbReference type="Google" id="ProtNLM"/>
    </source>
</evidence>
<evidence type="ECO:0000313" key="1">
    <source>
        <dbReference type="EMBL" id="KHA62410.1"/>
    </source>
</evidence>
<accession>A0ABR4YHM6</accession>
<reference evidence="1 2" key="1">
    <citation type="submission" date="2014-10" db="EMBL/GenBank/DDBJ databases">
        <title>Genome sequencing of Vibrio variabilis T01.</title>
        <authorList>
            <person name="Chan K.-G."/>
            <person name="Mohamad N.I."/>
        </authorList>
    </citation>
    <scope>NUCLEOTIDE SEQUENCE [LARGE SCALE GENOMIC DNA]</scope>
    <source>
        <strain evidence="1 2">T01</strain>
    </source>
</reference>
<organism evidence="1 2">
    <name type="scientific">Vibrio variabilis</name>
    <dbReference type="NCBI Taxonomy" id="990271"/>
    <lineage>
        <taxon>Bacteria</taxon>
        <taxon>Pseudomonadati</taxon>
        <taxon>Pseudomonadota</taxon>
        <taxon>Gammaproteobacteria</taxon>
        <taxon>Vibrionales</taxon>
        <taxon>Vibrionaceae</taxon>
        <taxon>Vibrio</taxon>
    </lineage>
</organism>
<protein>
    <recommendedName>
        <fullName evidence="3">Phage protein</fullName>
    </recommendedName>
</protein>
<proteinExistence type="predicted"/>
<keyword evidence="2" id="KW-1185">Reference proteome</keyword>
<sequence length="100" mass="11442">MDVKNFFDIRNGEIFTFLFGDNEYKYSECQILAERIDFNQYVVDAVVKTVDGYYFDLLLVGDGPQSFDNGVLFGHYTVERITEEAARDLADLTNAFSTKA</sequence>
<gene>
    <name evidence="1" type="ORF">NL53_03775</name>
</gene>
<dbReference type="Proteomes" id="UP000030520">
    <property type="component" value="Unassembled WGS sequence"/>
</dbReference>